<evidence type="ECO:0000256" key="1">
    <source>
        <dbReference type="ARBA" id="ARBA00022475"/>
    </source>
</evidence>
<dbReference type="Gene3D" id="3.40.50.300">
    <property type="entry name" value="P-loop containing nucleotide triphosphate hydrolases"/>
    <property type="match status" value="1"/>
</dbReference>
<keyword evidence="6" id="KW-1185">Reference proteome</keyword>
<dbReference type="InterPro" id="IPR017871">
    <property type="entry name" value="ABC_transporter-like_CS"/>
</dbReference>
<dbReference type="CDD" id="cd03230">
    <property type="entry name" value="ABC_DR_subfamily_A"/>
    <property type="match status" value="1"/>
</dbReference>
<dbReference type="Proteomes" id="UP000288587">
    <property type="component" value="Unassembled WGS sequence"/>
</dbReference>
<dbReference type="Pfam" id="PF00005">
    <property type="entry name" value="ABC_tran"/>
    <property type="match status" value="1"/>
</dbReference>
<feature type="domain" description="ABC transporter" evidence="4">
    <location>
        <begin position="7"/>
        <end position="239"/>
    </location>
</feature>
<evidence type="ECO:0000256" key="2">
    <source>
        <dbReference type="ARBA" id="ARBA00022741"/>
    </source>
</evidence>
<evidence type="ECO:0000259" key="4">
    <source>
        <dbReference type="PROSITE" id="PS50893"/>
    </source>
</evidence>
<keyword evidence="1" id="KW-1003">Cell membrane</keyword>
<dbReference type="OrthoDB" id="9804819at2"/>
<dbReference type="PANTHER" id="PTHR43158:SF2">
    <property type="entry name" value="SKFA PEPTIDE EXPORT ATP-BINDING PROTEIN SKFE"/>
    <property type="match status" value="1"/>
</dbReference>
<dbReference type="InterPro" id="IPR027417">
    <property type="entry name" value="P-loop_NTPase"/>
</dbReference>
<dbReference type="GO" id="GO:0005524">
    <property type="term" value="F:ATP binding"/>
    <property type="evidence" value="ECO:0007669"/>
    <property type="project" value="UniProtKB-KW"/>
</dbReference>
<reference evidence="5 6" key="1">
    <citation type="submission" date="2019-01" db="EMBL/GenBank/DDBJ databases">
        <authorList>
            <person name="Chen W.-M."/>
        </authorList>
    </citation>
    <scope>NUCLEOTIDE SEQUENCE [LARGE SCALE GENOMIC DNA]</scope>
    <source>
        <strain evidence="5 6">CCP-18</strain>
    </source>
</reference>
<dbReference type="GO" id="GO:0016887">
    <property type="term" value="F:ATP hydrolysis activity"/>
    <property type="evidence" value="ECO:0007669"/>
    <property type="project" value="InterPro"/>
</dbReference>
<comment type="caution">
    <text evidence="5">The sequence shown here is derived from an EMBL/GenBank/DDBJ whole genome shotgun (WGS) entry which is preliminary data.</text>
</comment>
<proteinExistence type="predicted"/>
<dbReference type="SMART" id="SM00382">
    <property type="entry name" value="AAA"/>
    <property type="match status" value="1"/>
</dbReference>
<protein>
    <submittedName>
        <fullName evidence="5">ABC transporter ATP-binding protein</fullName>
    </submittedName>
</protein>
<dbReference type="AlphaFoldDB" id="A0A3S2UIG1"/>
<evidence type="ECO:0000256" key="3">
    <source>
        <dbReference type="ARBA" id="ARBA00022840"/>
    </source>
</evidence>
<dbReference type="PROSITE" id="PS50893">
    <property type="entry name" value="ABC_TRANSPORTER_2"/>
    <property type="match status" value="1"/>
</dbReference>
<dbReference type="InterPro" id="IPR003593">
    <property type="entry name" value="AAA+_ATPase"/>
</dbReference>
<keyword evidence="2" id="KW-0547">Nucleotide-binding</keyword>
<evidence type="ECO:0000313" key="5">
    <source>
        <dbReference type="EMBL" id="RVT88544.1"/>
    </source>
</evidence>
<dbReference type="PANTHER" id="PTHR43158">
    <property type="entry name" value="SKFA PEPTIDE EXPORT ATP-BINDING PROTEIN SKFE"/>
    <property type="match status" value="1"/>
</dbReference>
<name>A0A3S2UIG1_9BURK</name>
<keyword evidence="3 5" id="KW-0067">ATP-binding</keyword>
<keyword evidence="1" id="KW-0472">Membrane</keyword>
<dbReference type="EMBL" id="SACM01000001">
    <property type="protein sequence ID" value="RVT88544.1"/>
    <property type="molecule type" value="Genomic_DNA"/>
</dbReference>
<dbReference type="InterPro" id="IPR003439">
    <property type="entry name" value="ABC_transporter-like_ATP-bd"/>
</dbReference>
<gene>
    <name evidence="5" type="ORF">EOD73_06120</name>
</gene>
<organism evidence="5 6">
    <name type="scientific">Inhella crocodyli</name>
    <dbReference type="NCBI Taxonomy" id="2499851"/>
    <lineage>
        <taxon>Bacteria</taxon>
        <taxon>Pseudomonadati</taxon>
        <taxon>Pseudomonadota</taxon>
        <taxon>Betaproteobacteria</taxon>
        <taxon>Burkholderiales</taxon>
        <taxon>Sphaerotilaceae</taxon>
        <taxon>Inhella</taxon>
    </lineage>
</organism>
<evidence type="ECO:0000313" key="6">
    <source>
        <dbReference type="Proteomes" id="UP000288587"/>
    </source>
</evidence>
<sequence length="284" mass="31261">MTAAIDIQHLSLRRSLGWRKPEVNVLNDLCLRVPEGAVVGLVGRNGAGKTSLIRCLVGLELPSAGTSRLLGEDSRTLSADTLERLGYGPQSPELLGWLDGHAHLRKFATGYRRYDVERAHRIARQLDLPMHTAAAKLSLGDQQKLSVLLALAHDPNLLILDEPVASLDPLARREFMRALFAEHDDGERARTVLLSSHLLSDLSRVVSHVAFLHEGRVQLFGAWDELSEHLRAWPCPTQPEPGLAGLVHWSAALRQAVVDVRQWAGPTSELQAMDMDGLFEALNA</sequence>
<accession>A0A3S2UIG1</accession>
<dbReference type="RefSeq" id="WP_127681824.1">
    <property type="nucleotide sequence ID" value="NZ_SACM01000001.1"/>
</dbReference>
<dbReference type="SUPFAM" id="SSF52540">
    <property type="entry name" value="P-loop containing nucleoside triphosphate hydrolases"/>
    <property type="match status" value="1"/>
</dbReference>
<dbReference type="PROSITE" id="PS00211">
    <property type="entry name" value="ABC_TRANSPORTER_1"/>
    <property type="match status" value="1"/>
</dbReference>